<feature type="active site" description="Proton donor/acceptor" evidence="12 14">
    <location>
        <position position="135"/>
    </location>
</feature>
<dbReference type="PRINTS" id="PR00146">
    <property type="entry name" value="DHPICSNTHASE"/>
</dbReference>
<feature type="site" description="Part of a proton relay during catalysis" evidence="12">
    <location>
        <position position="109"/>
    </location>
</feature>
<dbReference type="HAMAP" id="MF_00418">
    <property type="entry name" value="DapA"/>
    <property type="match status" value="1"/>
</dbReference>
<comment type="subcellular location">
    <subcellularLocation>
        <location evidence="12">Cytoplasm</location>
    </subcellularLocation>
</comment>
<accession>A0A838ZSZ6</accession>
<evidence type="ECO:0000256" key="12">
    <source>
        <dbReference type="HAMAP-Rule" id="MF_00418"/>
    </source>
</evidence>
<feature type="site" description="Part of a proton relay during catalysis" evidence="12">
    <location>
        <position position="46"/>
    </location>
</feature>
<dbReference type="InterPro" id="IPR005263">
    <property type="entry name" value="DapA"/>
</dbReference>
<dbReference type="PIRSF" id="PIRSF001365">
    <property type="entry name" value="DHDPS"/>
    <property type="match status" value="1"/>
</dbReference>
<comment type="pathway">
    <text evidence="2 12">Amino-acid biosynthesis; L-lysine biosynthesis via DAP pathway; (S)-tetrahydrodipicolinate from L-aspartate: step 3/4.</text>
</comment>
<dbReference type="GO" id="GO:0019877">
    <property type="term" value="P:diaminopimelate biosynthetic process"/>
    <property type="evidence" value="ECO:0007669"/>
    <property type="project" value="UniProtKB-UniRule"/>
</dbReference>
<feature type="binding site" evidence="12 15">
    <location>
        <position position="206"/>
    </location>
    <ligand>
        <name>pyruvate</name>
        <dbReference type="ChEBI" id="CHEBI:15361"/>
    </ligand>
</feature>
<comment type="caution">
    <text evidence="16">The sequence shown here is derived from an EMBL/GenBank/DDBJ whole genome shotgun (WGS) entry which is preliminary data.</text>
</comment>
<dbReference type="AlphaFoldDB" id="A0A838ZSZ6"/>
<evidence type="ECO:0000256" key="10">
    <source>
        <dbReference type="ARBA" id="ARBA00023270"/>
    </source>
</evidence>
<evidence type="ECO:0000256" key="7">
    <source>
        <dbReference type="ARBA" id="ARBA00022915"/>
    </source>
</evidence>
<evidence type="ECO:0000313" key="17">
    <source>
        <dbReference type="Proteomes" id="UP000552241"/>
    </source>
</evidence>
<keyword evidence="7 12" id="KW-0220">Diaminopimelate biosynthesis</keyword>
<evidence type="ECO:0000256" key="3">
    <source>
        <dbReference type="ARBA" id="ARBA00007592"/>
    </source>
</evidence>
<dbReference type="SUPFAM" id="SSF51569">
    <property type="entry name" value="Aldolase"/>
    <property type="match status" value="1"/>
</dbReference>
<dbReference type="PROSITE" id="PS00666">
    <property type="entry name" value="DHDPS_2"/>
    <property type="match status" value="1"/>
</dbReference>
<dbReference type="Proteomes" id="UP000552241">
    <property type="component" value="Unassembled WGS sequence"/>
</dbReference>
<dbReference type="NCBIfam" id="TIGR00674">
    <property type="entry name" value="dapA"/>
    <property type="match status" value="1"/>
</dbReference>
<evidence type="ECO:0000256" key="5">
    <source>
        <dbReference type="ARBA" id="ARBA00022490"/>
    </source>
</evidence>
<dbReference type="InterPro" id="IPR013785">
    <property type="entry name" value="Aldolase_TIM"/>
</dbReference>
<dbReference type="SMART" id="SM01130">
    <property type="entry name" value="DHDPS"/>
    <property type="match status" value="1"/>
</dbReference>
<comment type="function">
    <text evidence="1 12">Catalyzes the condensation of (S)-aspartate-beta-semialdehyde [(S)-ASA] and pyruvate to 4-hydroxy-tetrahydrodipicolinate (HTPA).</text>
</comment>
<dbReference type="InterPro" id="IPR020625">
    <property type="entry name" value="Schiff_base-form_aldolases_AS"/>
</dbReference>
<evidence type="ECO:0000256" key="11">
    <source>
        <dbReference type="ARBA" id="ARBA00047836"/>
    </source>
</evidence>
<protein>
    <recommendedName>
        <fullName evidence="4 12">4-hydroxy-tetrahydrodipicolinate synthase</fullName>
        <shortName evidence="12">HTPA synthase</shortName>
        <ecNumber evidence="4 12">4.3.3.7</ecNumber>
    </recommendedName>
</protein>
<evidence type="ECO:0000256" key="14">
    <source>
        <dbReference type="PIRSR" id="PIRSR001365-1"/>
    </source>
</evidence>
<dbReference type="UniPathway" id="UPA00034">
    <property type="reaction ID" value="UER00017"/>
</dbReference>
<dbReference type="PANTHER" id="PTHR12128">
    <property type="entry name" value="DIHYDRODIPICOLINATE SYNTHASE"/>
    <property type="match status" value="1"/>
</dbReference>
<dbReference type="CDD" id="cd00950">
    <property type="entry name" value="DHDPS"/>
    <property type="match status" value="1"/>
</dbReference>
<comment type="caution">
    <text evidence="12">Was originally thought to be a dihydrodipicolinate synthase (DHDPS), catalyzing the condensation of (S)-aspartate-beta-semialdehyde [(S)-ASA] and pyruvate to dihydrodipicolinate (DHDP). However, it was shown in E.coli that the product of the enzymatic reaction is not dihydrodipicolinate but in fact (4S)-4-hydroxy-2,3,4,5-tetrahydro-(2S)-dipicolinic acid (HTPA), and that the consecutive dehydration reaction leading to DHDP is not spontaneous but catalyzed by DapB.</text>
</comment>
<name>A0A838ZSZ6_9FLAO</name>
<dbReference type="EC" id="4.3.3.7" evidence="4 12"/>
<keyword evidence="8 12" id="KW-0457">Lysine biosynthesis</keyword>
<dbReference type="GO" id="GO:0008840">
    <property type="term" value="F:4-hydroxy-tetrahydrodipicolinate synthase activity"/>
    <property type="evidence" value="ECO:0007669"/>
    <property type="project" value="UniProtKB-UniRule"/>
</dbReference>
<evidence type="ECO:0000256" key="2">
    <source>
        <dbReference type="ARBA" id="ARBA00005120"/>
    </source>
</evidence>
<gene>
    <name evidence="12" type="primary">dapA</name>
    <name evidence="16" type="ORF">HU137_10025</name>
</gene>
<comment type="catalytic activity">
    <reaction evidence="11 12">
        <text>L-aspartate 4-semialdehyde + pyruvate = (2S,4S)-4-hydroxy-2,3,4,5-tetrahydrodipicolinate + H2O + H(+)</text>
        <dbReference type="Rhea" id="RHEA:34171"/>
        <dbReference type="ChEBI" id="CHEBI:15361"/>
        <dbReference type="ChEBI" id="CHEBI:15377"/>
        <dbReference type="ChEBI" id="CHEBI:15378"/>
        <dbReference type="ChEBI" id="CHEBI:67139"/>
        <dbReference type="ChEBI" id="CHEBI:537519"/>
        <dbReference type="EC" id="4.3.3.7"/>
    </reaction>
</comment>
<sequence length="291" mass="31521">MKALTGTGIALITPFNQDGSIDFPALEKLVNYSIKGGVEYLVCLGTTAETPTLTKKEKSEIVSTIKSANAGRLPLVLGIGGNNTSEVIEEFKSTDLSDFAAILSASPAYNKPSQEGIYQHYKAIAENTEAKIILYNVPGRTGSNINPETTLRLANDFKNIVAIKEASPNFLQSTEILKEKPEEFIVLSGDDEFGLPMTLAGGKGVISVIAQGLPELYTEMIRLGLARKVDEAYNLHYKLMEITRSIYLEGNPAGIKSLLSHKGICKPYTRLPLVAATENLSGKIKTLVEQL</sequence>
<evidence type="ECO:0000256" key="15">
    <source>
        <dbReference type="PIRSR" id="PIRSR001365-2"/>
    </source>
</evidence>
<comment type="subunit">
    <text evidence="12">Homotetramer; dimer of dimers.</text>
</comment>
<dbReference type="InterPro" id="IPR002220">
    <property type="entry name" value="DapA-like"/>
</dbReference>
<keyword evidence="10 12" id="KW-0704">Schiff base</keyword>
<dbReference type="EMBL" id="JACDZE010000003">
    <property type="protein sequence ID" value="MBA5630108.1"/>
    <property type="molecule type" value="Genomic_DNA"/>
</dbReference>
<evidence type="ECO:0000256" key="6">
    <source>
        <dbReference type="ARBA" id="ARBA00022605"/>
    </source>
</evidence>
<keyword evidence="6 12" id="KW-0028">Amino-acid biosynthesis</keyword>
<evidence type="ECO:0000313" key="16">
    <source>
        <dbReference type="EMBL" id="MBA5630108.1"/>
    </source>
</evidence>
<keyword evidence="9 12" id="KW-0456">Lyase</keyword>
<keyword evidence="5 12" id="KW-0963">Cytoplasm</keyword>
<feature type="active site" description="Schiff-base intermediate with substrate" evidence="12 14">
    <location>
        <position position="164"/>
    </location>
</feature>
<dbReference type="Pfam" id="PF00701">
    <property type="entry name" value="DHDPS"/>
    <property type="match status" value="1"/>
</dbReference>
<dbReference type="RefSeq" id="WP_182043713.1">
    <property type="nucleotide sequence ID" value="NZ_JACDZE010000003.1"/>
</dbReference>
<dbReference type="GO" id="GO:0009089">
    <property type="term" value="P:lysine biosynthetic process via diaminopimelate"/>
    <property type="evidence" value="ECO:0007669"/>
    <property type="project" value="UniProtKB-UniRule"/>
</dbReference>
<evidence type="ECO:0000256" key="9">
    <source>
        <dbReference type="ARBA" id="ARBA00023239"/>
    </source>
</evidence>
<organism evidence="16 17">
    <name type="scientific">Moheibacter lacus</name>
    <dbReference type="NCBI Taxonomy" id="2745851"/>
    <lineage>
        <taxon>Bacteria</taxon>
        <taxon>Pseudomonadati</taxon>
        <taxon>Bacteroidota</taxon>
        <taxon>Flavobacteriia</taxon>
        <taxon>Flavobacteriales</taxon>
        <taxon>Weeksellaceae</taxon>
        <taxon>Moheibacter</taxon>
    </lineage>
</organism>
<dbReference type="Gene3D" id="3.20.20.70">
    <property type="entry name" value="Aldolase class I"/>
    <property type="match status" value="1"/>
</dbReference>
<proteinExistence type="inferred from homology"/>
<dbReference type="PANTHER" id="PTHR12128:SF66">
    <property type="entry name" value="4-HYDROXY-2-OXOGLUTARATE ALDOLASE, MITOCHONDRIAL"/>
    <property type="match status" value="1"/>
</dbReference>
<evidence type="ECO:0000256" key="8">
    <source>
        <dbReference type="ARBA" id="ARBA00023154"/>
    </source>
</evidence>
<reference evidence="16 17" key="1">
    <citation type="submission" date="2020-07" db="EMBL/GenBank/DDBJ databases">
        <title>Moheibacter lacus sp. nov., a member of the family Flavobacteriaceae isolated from freshwater lake sediment.</title>
        <authorList>
            <person name="Liu Y."/>
        </authorList>
    </citation>
    <scope>NUCLEOTIDE SEQUENCE [LARGE SCALE GENOMIC DNA]</scope>
    <source>
        <strain evidence="16 17">BDHS18</strain>
    </source>
</reference>
<dbReference type="GO" id="GO:0005829">
    <property type="term" value="C:cytosol"/>
    <property type="evidence" value="ECO:0007669"/>
    <property type="project" value="TreeGrafter"/>
</dbReference>
<feature type="binding site" evidence="12 15">
    <location>
        <position position="47"/>
    </location>
    <ligand>
        <name>pyruvate</name>
        <dbReference type="ChEBI" id="CHEBI:15361"/>
    </ligand>
</feature>
<evidence type="ECO:0000256" key="1">
    <source>
        <dbReference type="ARBA" id="ARBA00003294"/>
    </source>
</evidence>
<keyword evidence="17" id="KW-1185">Reference proteome</keyword>
<evidence type="ECO:0000256" key="4">
    <source>
        <dbReference type="ARBA" id="ARBA00012086"/>
    </source>
</evidence>
<comment type="similarity">
    <text evidence="3 12 13">Belongs to the DapA family.</text>
</comment>
<evidence type="ECO:0000256" key="13">
    <source>
        <dbReference type="PIRNR" id="PIRNR001365"/>
    </source>
</evidence>